<dbReference type="PANTHER" id="PTHR31433">
    <property type="entry name" value="PX DOMAIN-CONTAINING PROTEIN 1"/>
    <property type="match status" value="1"/>
</dbReference>
<dbReference type="SMART" id="SM00343">
    <property type="entry name" value="ZnF_C2HC"/>
    <property type="match status" value="1"/>
</dbReference>
<dbReference type="PROSITE" id="PS50158">
    <property type="entry name" value="ZF_CCHC"/>
    <property type="match status" value="1"/>
</dbReference>
<feature type="domain" description="CCHC-type" evidence="3">
    <location>
        <begin position="235"/>
        <end position="249"/>
    </location>
</feature>
<feature type="region of interest" description="Disordered" evidence="2">
    <location>
        <begin position="195"/>
        <end position="233"/>
    </location>
</feature>
<organism evidence="4 5">
    <name type="scientific">Oryzias javanicus</name>
    <name type="common">Javanese ricefish</name>
    <name type="synonym">Aplocheilus javanicus</name>
    <dbReference type="NCBI Taxonomy" id="123683"/>
    <lineage>
        <taxon>Eukaryota</taxon>
        <taxon>Metazoa</taxon>
        <taxon>Chordata</taxon>
        <taxon>Craniata</taxon>
        <taxon>Vertebrata</taxon>
        <taxon>Euteleostomi</taxon>
        <taxon>Actinopterygii</taxon>
        <taxon>Neopterygii</taxon>
        <taxon>Teleostei</taxon>
        <taxon>Neoteleostei</taxon>
        <taxon>Acanthomorphata</taxon>
        <taxon>Ovalentaria</taxon>
        <taxon>Atherinomorphae</taxon>
        <taxon>Beloniformes</taxon>
        <taxon>Adrianichthyidae</taxon>
        <taxon>Oryziinae</taxon>
        <taxon>Oryzias</taxon>
    </lineage>
</organism>
<dbReference type="GO" id="GO:0003676">
    <property type="term" value="F:nucleic acid binding"/>
    <property type="evidence" value="ECO:0007669"/>
    <property type="project" value="InterPro"/>
</dbReference>
<keyword evidence="5" id="KW-1185">Reference proteome</keyword>
<evidence type="ECO:0000256" key="2">
    <source>
        <dbReference type="SAM" id="MobiDB-lite"/>
    </source>
</evidence>
<proteinExistence type="predicted"/>
<dbReference type="PANTHER" id="PTHR31433:SF0">
    <property type="entry name" value="PX DOMAIN-CONTAINING PROTEIN 1"/>
    <property type="match status" value="1"/>
</dbReference>
<dbReference type="Gene3D" id="4.10.60.10">
    <property type="entry name" value="Zinc finger, CCHC-type"/>
    <property type="match status" value="1"/>
</dbReference>
<dbReference type="InterPro" id="IPR001878">
    <property type="entry name" value="Znf_CCHC"/>
</dbReference>
<dbReference type="Proteomes" id="UP000283210">
    <property type="component" value="Chromosome 20"/>
</dbReference>
<protein>
    <recommendedName>
        <fullName evidence="3">CCHC-type domain-containing protein</fullName>
    </recommendedName>
</protein>
<dbReference type="SUPFAM" id="SSF57756">
    <property type="entry name" value="Retrovirus zinc finger-like domains"/>
    <property type="match status" value="1"/>
</dbReference>
<name>A0A437C7E5_ORYJA</name>
<reference evidence="4 5" key="1">
    <citation type="submission" date="2018-11" db="EMBL/GenBank/DDBJ databases">
        <authorList>
            <person name="Lopez-Roques C."/>
            <person name="Donnadieu C."/>
            <person name="Bouchez O."/>
            <person name="Klopp C."/>
            <person name="Cabau C."/>
            <person name="Zahm M."/>
        </authorList>
    </citation>
    <scope>NUCLEOTIDE SEQUENCE [LARGE SCALE GENOMIC DNA]</scope>
    <source>
        <strain evidence="4">RS831</strain>
        <tissue evidence="4">Whole body</tissue>
    </source>
</reference>
<dbReference type="OrthoDB" id="9933228at2759"/>
<dbReference type="InterPro" id="IPR040288">
    <property type="entry name" value="PXDC1"/>
</dbReference>
<feature type="region of interest" description="Disordered" evidence="2">
    <location>
        <begin position="97"/>
        <end position="149"/>
    </location>
</feature>
<dbReference type="AlphaFoldDB" id="A0A437C7E5"/>
<evidence type="ECO:0000259" key="3">
    <source>
        <dbReference type="PROSITE" id="PS50158"/>
    </source>
</evidence>
<dbReference type="SUPFAM" id="SSF64268">
    <property type="entry name" value="PX domain"/>
    <property type="match status" value="1"/>
</dbReference>
<keyword evidence="1" id="KW-0863">Zinc-finger</keyword>
<gene>
    <name evidence="4" type="ORF">OJAV_G00196160</name>
</gene>
<evidence type="ECO:0000256" key="1">
    <source>
        <dbReference type="PROSITE-ProRule" id="PRU00047"/>
    </source>
</evidence>
<keyword evidence="1" id="KW-0479">Metal-binding</keyword>
<evidence type="ECO:0000313" key="4">
    <source>
        <dbReference type="EMBL" id="RVE58627.1"/>
    </source>
</evidence>
<accession>A0A437C7E5</accession>
<dbReference type="InterPro" id="IPR036875">
    <property type="entry name" value="Znf_CCHC_sf"/>
</dbReference>
<dbReference type="GO" id="GO:0008270">
    <property type="term" value="F:zinc ion binding"/>
    <property type="evidence" value="ECO:0007669"/>
    <property type="project" value="UniProtKB-KW"/>
</dbReference>
<sequence>MDQRVPGSAKYIAKWNKKPYYFKGNLSVPACTTLRDKILVDIKKDKKREKKGDPELQAVLAWLTQAVKRKEDRDKMRRSAAAVIRPQIVNQLPQQLHPQADGGAAAPIPPPQQHHSQVGVGAAANIPQEEGDSTASTSAMLRDSPPPYPYPHDRLADTVASRVNFTAVFLTATEAGSLIDDLEGEENTVYYQQHGPPRYPNSGRGRWHNNNKYRGNLSGRGNHQRSRPNTGQRNCYTCNQPGHLFRECPYNRGPHQQGPHQQFLGGFNQWRNYDYSNLPQQSHQNQHYQPYPQGLVKIKDAHDIEEKLNEVERLLKNAINMPFKYSRSEVMLTFFERSPLDQVLRNDKVHRIQPCFQNPIKISEIMRSNGFCLANTETIVFDQSVPEEKERPSSTDSVEHAYEEFLPLEEEEVVNEETEAYVTNLSYYHLVPFETDILE</sequence>
<dbReference type="EMBL" id="CM012456">
    <property type="protein sequence ID" value="RVE58627.1"/>
    <property type="molecule type" value="Genomic_DNA"/>
</dbReference>
<keyword evidence="1" id="KW-0862">Zinc</keyword>
<evidence type="ECO:0000313" key="5">
    <source>
        <dbReference type="Proteomes" id="UP000283210"/>
    </source>
</evidence>
<dbReference type="Pfam" id="PF00098">
    <property type="entry name" value="zf-CCHC"/>
    <property type="match status" value="1"/>
</dbReference>
<dbReference type="InterPro" id="IPR036871">
    <property type="entry name" value="PX_dom_sf"/>
</dbReference>
<reference evidence="4 5" key="2">
    <citation type="submission" date="2019-01" db="EMBL/GenBank/DDBJ databases">
        <title>A chromosome length genome reference of the Java medaka (oryzias javanicus).</title>
        <authorList>
            <person name="Herpin A."/>
            <person name="Takehana Y."/>
            <person name="Naruse K."/>
            <person name="Ansai S."/>
            <person name="Kawaguchi M."/>
        </authorList>
    </citation>
    <scope>NUCLEOTIDE SEQUENCE [LARGE SCALE GENOMIC DNA]</scope>
    <source>
        <strain evidence="4">RS831</strain>
        <tissue evidence="4">Whole body</tissue>
    </source>
</reference>
<dbReference type="GO" id="GO:0035091">
    <property type="term" value="F:phosphatidylinositol binding"/>
    <property type="evidence" value="ECO:0007669"/>
    <property type="project" value="InterPro"/>
</dbReference>